<dbReference type="SMART" id="SM00939">
    <property type="entry name" value="PepX_C"/>
    <property type="match status" value="1"/>
</dbReference>
<organism evidence="4 6">
    <name type="scientific">Legionella birminghamensis</name>
    <dbReference type="NCBI Taxonomy" id="28083"/>
    <lineage>
        <taxon>Bacteria</taxon>
        <taxon>Pseudomonadati</taxon>
        <taxon>Pseudomonadota</taxon>
        <taxon>Gammaproteobacteria</taxon>
        <taxon>Legionellales</taxon>
        <taxon>Legionellaceae</taxon>
        <taxon>Legionella</taxon>
    </lineage>
</organism>
<dbReference type="InterPro" id="IPR005674">
    <property type="entry name" value="CocE/Ser_esterase"/>
</dbReference>
<dbReference type="AlphaFoldDB" id="A0A378IB76"/>
<dbReference type="Gene3D" id="1.10.3020.20">
    <property type="match status" value="1"/>
</dbReference>
<dbReference type="InterPro" id="IPR000383">
    <property type="entry name" value="Xaa-Pro-like_dom"/>
</dbReference>
<protein>
    <submittedName>
        <fullName evidence="4">Cocaine esterase</fullName>
        <ecNumber evidence="4">3.1.1.84</ecNumber>
    </submittedName>
</protein>
<dbReference type="OrthoDB" id="9806163at2"/>
<dbReference type="InterPro" id="IPR029058">
    <property type="entry name" value="AB_hydrolase_fold"/>
</dbReference>
<dbReference type="InterPro" id="IPR013736">
    <property type="entry name" value="Xaa-Pro_dipept_C"/>
</dbReference>
<evidence type="ECO:0000313" key="5">
    <source>
        <dbReference type="Proteomes" id="UP000054735"/>
    </source>
</evidence>
<dbReference type="Pfam" id="PF08530">
    <property type="entry name" value="PepX_C"/>
    <property type="match status" value="1"/>
</dbReference>
<proteinExistence type="predicted"/>
<evidence type="ECO:0000256" key="1">
    <source>
        <dbReference type="ARBA" id="ARBA00022801"/>
    </source>
</evidence>
<dbReference type="Gene3D" id="2.60.120.260">
    <property type="entry name" value="Galactose-binding domain-like"/>
    <property type="match status" value="1"/>
</dbReference>
<dbReference type="RefSeq" id="WP_058523589.1">
    <property type="nucleotide sequence ID" value="NZ_CAAAHV010000001.1"/>
</dbReference>
<sequence>MGESRLAYILKRIKRIFLPPTDVHEPQTPMIIEKDRRIPLRDGVHISVNIYRPDDNQSHPVILCFHPYNKDQLPKKSFLGKYQPLKPYRFMRQPSSSSFSSLTGWEAPDPDFWVKNGYVLINGDMRGAGKSEGKLDLLSDTEAMDYYELIEWAADQPWSNRKVGLNGVSYLALSQYRVAALHPPHLAAICPWEGFSDIYKDLARPGGIREDGFYLFWTKMLKPEMRDMQLKQITRDSWWQSQVPDIKRIEVPALICGSFSDQSLHTQGSFRLYQEIQSRHKWLYTHRGGKWSTYYSTDALKTQLDFFDYFLKDKANGWMSAPRVRLEVRTSRNKIHSITPHSDWPLKETQWLPLYLQPQLQILQVNELETKQLQEFSLTDGNLQFSYTIPFDLQIIGPMKLRLWLELIDCKDMNLFAGIRKFHQNEEVFFEGSYGFGLDIVSKGWQKVSLRKINEEESLPWQPEHRFLEQQFLKPGEVVCVELSLLPSATFFHKGDELRLELRGNWFFKQNILLSQLSKYEPSQAGICRIHCGEEYDSCLLIPLLKPFKSKDSGE</sequence>
<dbReference type="EMBL" id="UGNW01000001">
    <property type="protein sequence ID" value="STX32487.1"/>
    <property type="molecule type" value="Genomic_DNA"/>
</dbReference>
<dbReference type="Proteomes" id="UP000255066">
    <property type="component" value="Unassembled WGS sequence"/>
</dbReference>
<dbReference type="NCBIfam" id="TIGR00976">
    <property type="entry name" value="CocE_NonD"/>
    <property type="match status" value="2"/>
</dbReference>
<dbReference type="Pfam" id="PF02129">
    <property type="entry name" value="Peptidase_S15"/>
    <property type="match status" value="1"/>
</dbReference>
<evidence type="ECO:0000313" key="3">
    <source>
        <dbReference type="EMBL" id="KTC71675.1"/>
    </source>
</evidence>
<dbReference type="SUPFAM" id="SSF49785">
    <property type="entry name" value="Galactose-binding domain-like"/>
    <property type="match status" value="1"/>
</dbReference>
<dbReference type="SUPFAM" id="SSF53474">
    <property type="entry name" value="alpha/beta-Hydrolases"/>
    <property type="match status" value="1"/>
</dbReference>
<dbReference type="Gene3D" id="3.40.50.1820">
    <property type="entry name" value="alpha/beta hydrolase"/>
    <property type="match status" value="1"/>
</dbReference>
<evidence type="ECO:0000259" key="2">
    <source>
        <dbReference type="SMART" id="SM00939"/>
    </source>
</evidence>
<evidence type="ECO:0000313" key="6">
    <source>
        <dbReference type="Proteomes" id="UP000255066"/>
    </source>
</evidence>
<dbReference type="STRING" id="28083.Lbir_1530"/>
<dbReference type="PANTHER" id="PTHR43056">
    <property type="entry name" value="PEPTIDASE S9 PROLYL OLIGOPEPTIDASE"/>
    <property type="match status" value="1"/>
</dbReference>
<dbReference type="Proteomes" id="UP000054735">
    <property type="component" value="Unassembled WGS sequence"/>
</dbReference>
<accession>A0A378IB76</accession>
<keyword evidence="5" id="KW-1185">Reference proteome</keyword>
<name>A0A378IB76_9GAMM</name>
<reference evidence="4 6" key="2">
    <citation type="submission" date="2018-06" db="EMBL/GenBank/DDBJ databases">
        <authorList>
            <consortium name="Pathogen Informatics"/>
            <person name="Doyle S."/>
        </authorList>
    </citation>
    <scope>NUCLEOTIDE SEQUENCE [LARGE SCALE GENOMIC DNA]</scope>
    <source>
        <strain evidence="4 6">NCTC12437</strain>
    </source>
</reference>
<reference evidence="3 5" key="1">
    <citation type="submission" date="2015-11" db="EMBL/GenBank/DDBJ databases">
        <title>Genomic analysis of 38 Legionella species identifies large and diverse effector repertoires.</title>
        <authorList>
            <person name="Burstein D."/>
            <person name="Amaro F."/>
            <person name="Zusman T."/>
            <person name="Lifshitz Z."/>
            <person name="Cohen O."/>
            <person name="Gilbert J.A."/>
            <person name="Pupko T."/>
            <person name="Shuman H.A."/>
            <person name="Segal G."/>
        </authorList>
    </citation>
    <scope>NUCLEOTIDE SEQUENCE [LARGE SCALE GENOMIC DNA]</scope>
    <source>
        <strain evidence="3 5">CDC#1407-AL-14</strain>
    </source>
</reference>
<dbReference type="EC" id="3.1.1.84" evidence="4"/>
<dbReference type="PANTHER" id="PTHR43056:SF10">
    <property type="entry name" value="COCE_NOND FAMILY, PUTATIVE (AFU_ORTHOLOGUE AFUA_7G00600)-RELATED"/>
    <property type="match status" value="1"/>
</dbReference>
<evidence type="ECO:0000313" key="4">
    <source>
        <dbReference type="EMBL" id="STX32487.1"/>
    </source>
</evidence>
<feature type="domain" description="Xaa-Pro dipeptidyl-peptidase C-terminal" evidence="2">
    <location>
        <begin position="304"/>
        <end position="541"/>
    </location>
</feature>
<gene>
    <name evidence="4" type="primary">cocE_2</name>
    <name evidence="3" type="ORF">Lbir_1530</name>
    <name evidence="4" type="ORF">NCTC12437_02272</name>
</gene>
<dbReference type="EMBL" id="LNXT01000019">
    <property type="protein sequence ID" value="KTC71675.1"/>
    <property type="molecule type" value="Genomic_DNA"/>
</dbReference>
<dbReference type="InterPro" id="IPR008979">
    <property type="entry name" value="Galactose-bd-like_sf"/>
</dbReference>
<dbReference type="GO" id="GO:0008239">
    <property type="term" value="F:dipeptidyl-peptidase activity"/>
    <property type="evidence" value="ECO:0007669"/>
    <property type="project" value="InterPro"/>
</dbReference>
<dbReference type="InterPro" id="IPR050585">
    <property type="entry name" value="Xaa-Pro_dipeptidyl-ppase/CocE"/>
</dbReference>
<keyword evidence="1 4" id="KW-0378">Hydrolase</keyword>